<dbReference type="RefSeq" id="WP_245930195.1">
    <property type="nucleotide sequence ID" value="NZ_QGTS01000036.1"/>
</dbReference>
<dbReference type="AlphaFoldDB" id="A0A317PJH2"/>
<organism evidence="1 2">
    <name type="scientific">Mangrovibacter plantisponsor</name>
    <dbReference type="NCBI Taxonomy" id="451513"/>
    <lineage>
        <taxon>Bacteria</taxon>
        <taxon>Pseudomonadati</taxon>
        <taxon>Pseudomonadota</taxon>
        <taxon>Gammaproteobacteria</taxon>
        <taxon>Enterobacterales</taxon>
        <taxon>Enterobacteriaceae</taxon>
        <taxon>Mangrovibacter</taxon>
    </lineage>
</organism>
<reference evidence="1 2" key="1">
    <citation type="submission" date="2018-05" db="EMBL/GenBank/DDBJ databases">
        <title>Genomic Encyclopedia of Type Strains, Phase IV (KMG-IV): sequencing the most valuable type-strain genomes for metagenomic binning, comparative biology and taxonomic classification.</title>
        <authorList>
            <person name="Goeker M."/>
        </authorList>
    </citation>
    <scope>NUCLEOTIDE SEQUENCE [LARGE SCALE GENOMIC DNA]</scope>
    <source>
        <strain evidence="1 2">DSM 19579</strain>
    </source>
</reference>
<protein>
    <submittedName>
        <fullName evidence="1">Uncharacterized protein</fullName>
    </submittedName>
</protein>
<evidence type="ECO:0000313" key="1">
    <source>
        <dbReference type="EMBL" id="PWV98709.1"/>
    </source>
</evidence>
<dbReference type="EMBL" id="QGTS01000036">
    <property type="protein sequence ID" value="PWV98709.1"/>
    <property type="molecule type" value="Genomic_DNA"/>
</dbReference>
<dbReference type="Proteomes" id="UP000246744">
    <property type="component" value="Unassembled WGS sequence"/>
</dbReference>
<gene>
    <name evidence="1" type="ORF">DES37_1365</name>
</gene>
<keyword evidence="2" id="KW-1185">Reference proteome</keyword>
<evidence type="ECO:0000313" key="2">
    <source>
        <dbReference type="Proteomes" id="UP000246744"/>
    </source>
</evidence>
<name>A0A317PJH2_9ENTR</name>
<proteinExistence type="predicted"/>
<comment type="caution">
    <text evidence="1">The sequence shown here is derived from an EMBL/GenBank/DDBJ whole genome shotgun (WGS) entry which is preliminary data.</text>
</comment>
<accession>A0A317PJH2</accession>
<sequence length="99" mass="11193">MLDVTDIKLARRYSLEEKIHSMMSGVYMMLKETLSDQDKVISPGSDKELFDAYRKAYSGLDDIKVDVKSPNGTYNLGSDVALSKAVDLIEVWRKEQGLM</sequence>